<dbReference type="EMBL" id="CABEEZ010000013">
    <property type="protein sequence ID" value="VTR16259.1"/>
    <property type="molecule type" value="Genomic_DNA"/>
</dbReference>
<proteinExistence type="predicted"/>
<keyword evidence="1" id="KW-0456">Lyase</keyword>
<name>A0A4U9TD47_SERFO</name>
<accession>A0A4U9TD47</accession>
<dbReference type="GO" id="GO:0016829">
    <property type="term" value="F:lyase activity"/>
    <property type="evidence" value="ECO:0007669"/>
    <property type="project" value="UniProtKB-KW"/>
</dbReference>
<dbReference type="AlphaFoldDB" id="A0A4U9TD47"/>
<protein>
    <submittedName>
        <fullName evidence="1">Formate hydrogenlyase transcriptional activator</fullName>
    </submittedName>
</protein>
<reference evidence="1" key="1">
    <citation type="submission" date="2019-05" db="EMBL/GenBank/DDBJ databases">
        <authorList>
            <consortium name="Pathogen Informatics"/>
        </authorList>
    </citation>
    <scope>NUCLEOTIDE SEQUENCE [LARGE SCALE GENOMIC DNA]</scope>
    <source>
        <strain evidence="1">NCTC12965</strain>
    </source>
</reference>
<gene>
    <name evidence="1" type="primary">fhlA_3</name>
    <name evidence="1" type="ORF">NCTC12965_00199</name>
</gene>
<organism evidence="1">
    <name type="scientific">Serratia fonticola</name>
    <dbReference type="NCBI Taxonomy" id="47917"/>
    <lineage>
        <taxon>Bacteria</taxon>
        <taxon>Pseudomonadati</taxon>
        <taxon>Pseudomonadota</taxon>
        <taxon>Gammaproteobacteria</taxon>
        <taxon>Enterobacterales</taxon>
        <taxon>Yersiniaceae</taxon>
        <taxon>Serratia</taxon>
    </lineage>
</organism>
<sequence length="106" mass="11625">MWRIATDIRPKEAGRAEAAQCQADGFNAASLRVLQQIAERIAIAVDNALACQEINRLKESLVHENLYLTEQINVNHPDLSEIVGRSAGMSAVLKQVEIVAKATVRC</sequence>
<evidence type="ECO:0000313" key="1">
    <source>
        <dbReference type="EMBL" id="VTR16259.1"/>
    </source>
</evidence>